<keyword evidence="6 7" id="KW-0472">Membrane</keyword>
<evidence type="ECO:0000256" key="5">
    <source>
        <dbReference type="ARBA" id="ARBA00022989"/>
    </source>
</evidence>
<dbReference type="EMBL" id="BPLR01009515">
    <property type="protein sequence ID" value="GIY32471.1"/>
    <property type="molecule type" value="Genomic_DNA"/>
</dbReference>
<gene>
    <name evidence="9" type="primary">svop</name>
    <name evidence="9" type="ORF">CEXT_815301</name>
</gene>
<organism evidence="9 10">
    <name type="scientific">Caerostris extrusa</name>
    <name type="common">Bark spider</name>
    <name type="synonym">Caerostris bankana</name>
    <dbReference type="NCBI Taxonomy" id="172846"/>
    <lineage>
        <taxon>Eukaryota</taxon>
        <taxon>Metazoa</taxon>
        <taxon>Ecdysozoa</taxon>
        <taxon>Arthropoda</taxon>
        <taxon>Chelicerata</taxon>
        <taxon>Arachnida</taxon>
        <taxon>Araneae</taxon>
        <taxon>Araneomorphae</taxon>
        <taxon>Entelegynae</taxon>
        <taxon>Araneoidea</taxon>
        <taxon>Araneidae</taxon>
        <taxon>Caerostris</taxon>
    </lineage>
</organism>
<keyword evidence="10" id="KW-1185">Reference proteome</keyword>
<dbReference type="Pfam" id="PF00083">
    <property type="entry name" value="Sugar_tr"/>
    <property type="match status" value="1"/>
</dbReference>
<evidence type="ECO:0000313" key="10">
    <source>
        <dbReference type="Proteomes" id="UP001054945"/>
    </source>
</evidence>
<dbReference type="GO" id="GO:0022857">
    <property type="term" value="F:transmembrane transporter activity"/>
    <property type="evidence" value="ECO:0007669"/>
    <property type="project" value="InterPro"/>
</dbReference>
<dbReference type="Proteomes" id="UP001054945">
    <property type="component" value="Unassembled WGS sequence"/>
</dbReference>
<reference evidence="9 10" key="1">
    <citation type="submission" date="2021-06" db="EMBL/GenBank/DDBJ databases">
        <title>Caerostris extrusa draft genome.</title>
        <authorList>
            <person name="Kono N."/>
            <person name="Arakawa K."/>
        </authorList>
    </citation>
    <scope>NUCLEOTIDE SEQUENCE [LARGE SCALE GENOMIC DNA]</scope>
</reference>
<feature type="transmembrane region" description="Helical" evidence="7">
    <location>
        <begin position="64"/>
        <end position="82"/>
    </location>
</feature>
<dbReference type="AlphaFoldDB" id="A0AAV4SI29"/>
<comment type="caution">
    <text evidence="9">The sequence shown here is derived from an EMBL/GenBank/DDBJ whole genome shotgun (WGS) entry which is preliminary data.</text>
</comment>
<feature type="transmembrane region" description="Helical" evidence="7">
    <location>
        <begin position="28"/>
        <end position="52"/>
    </location>
</feature>
<keyword evidence="3" id="KW-0813">Transport</keyword>
<evidence type="ECO:0000256" key="6">
    <source>
        <dbReference type="ARBA" id="ARBA00023136"/>
    </source>
</evidence>
<feature type="transmembrane region" description="Helical" evidence="7">
    <location>
        <begin position="154"/>
        <end position="174"/>
    </location>
</feature>
<name>A0AAV4SI29_CAEEX</name>
<dbReference type="InterPro" id="IPR020846">
    <property type="entry name" value="MFS_dom"/>
</dbReference>
<evidence type="ECO:0000256" key="2">
    <source>
        <dbReference type="ARBA" id="ARBA00008335"/>
    </source>
</evidence>
<feature type="transmembrane region" description="Helical" evidence="7">
    <location>
        <begin position="262"/>
        <end position="286"/>
    </location>
</feature>
<dbReference type="InterPro" id="IPR005828">
    <property type="entry name" value="MFS_sugar_transport-like"/>
</dbReference>
<evidence type="ECO:0000256" key="4">
    <source>
        <dbReference type="ARBA" id="ARBA00022692"/>
    </source>
</evidence>
<comment type="subcellular location">
    <subcellularLocation>
        <location evidence="1">Membrane</location>
        <topology evidence="1">Multi-pass membrane protein</topology>
    </subcellularLocation>
</comment>
<dbReference type="Gene3D" id="1.20.1250.20">
    <property type="entry name" value="MFS general substrate transporter like domains"/>
    <property type="match status" value="1"/>
</dbReference>
<accession>A0AAV4SI29</accession>
<evidence type="ECO:0000313" key="9">
    <source>
        <dbReference type="EMBL" id="GIY32471.1"/>
    </source>
</evidence>
<evidence type="ECO:0000256" key="7">
    <source>
        <dbReference type="SAM" id="Phobius"/>
    </source>
</evidence>
<dbReference type="PANTHER" id="PTHR23511:SF45">
    <property type="entry name" value="SVOP LIKE"/>
    <property type="match status" value="1"/>
</dbReference>
<dbReference type="SUPFAM" id="SSF103473">
    <property type="entry name" value="MFS general substrate transporter"/>
    <property type="match status" value="1"/>
</dbReference>
<proteinExistence type="inferred from homology"/>
<sequence>MSCEFEDETFTVEDVINRAGFGKFQIRLLFLSGLGSIADACEVFILSIIGQFLACEWPLYREQIAILTYTVFIGIAIGNVVLGTLADTYGRKKVLVITAVSLFVFGFSNAFVPSFVWMVVCRSIIGFALGGASQGFTIYAEYCPANMRGKAGFYLCYFWSIGTMIVILLSWAVMLNLGSWRLLLALLSLPGLVVMVSLKWYPESARYYLVSGQYEKAVKILRKLANLNGTGLPPGRLEEVTPSKERGRLKDLLSKDYRRSTLLLWFIWLAVTLTAYGTVFISPIIIQQGFLGKIEHTTKHTRMLRIAVYIQCLASNSLKTISCNFLL</sequence>
<feature type="transmembrane region" description="Helical" evidence="7">
    <location>
        <begin position="94"/>
        <end position="118"/>
    </location>
</feature>
<evidence type="ECO:0000259" key="8">
    <source>
        <dbReference type="PROSITE" id="PS50850"/>
    </source>
</evidence>
<dbReference type="InterPro" id="IPR036259">
    <property type="entry name" value="MFS_trans_sf"/>
</dbReference>
<protein>
    <submittedName>
        <fullName evidence="9">Synaptic vesicle 2-related protein</fullName>
    </submittedName>
</protein>
<comment type="similarity">
    <text evidence="2">Belongs to the major facilitator superfamily.</text>
</comment>
<keyword evidence="4 7" id="KW-0812">Transmembrane</keyword>
<dbReference type="PROSITE" id="PS50850">
    <property type="entry name" value="MFS"/>
    <property type="match status" value="1"/>
</dbReference>
<feature type="transmembrane region" description="Helical" evidence="7">
    <location>
        <begin position="124"/>
        <end position="142"/>
    </location>
</feature>
<feature type="domain" description="Major facilitator superfamily (MFS) profile" evidence="8">
    <location>
        <begin position="28"/>
        <end position="327"/>
    </location>
</feature>
<keyword evidence="5 7" id="KW-1133">Transmembrane helix</keyword>
<dbReference type="PANTHER" id="PTHR23511">
    <property type="entry name" value="SYNAPTIC VESICLE GLYCOPROTEIN 2"/>
    <property type="match status" value="1"/>
</dbReference>
<dbReference type="GO" id="GO:0016020">
    <property type="term" value="C:membrane"/>
    <property type="evidence" value="ECO:0007669"/>
    <property type="project" value="UniProtKB-SubCell"/>
</dbReference>
<evidence type="ECO:0000256" key="1">
    <source>
        <dbReference type="ARBA" id="ARBA00004141"/>
    </source>
</evidence>
<evidence type="ECO:0000256" key="3">
    <source>
        <dbReference type="ARBA" id="ARBA00022448"/>
    </source>
</evidence>
<feature type="transmembrane region" description="Helical" evidence="7">
    <location>
        <begin position="180"/>
        <end position="201"/>
    </location>
</feature>